<evidence type="ECO:0000313" key="2">
    <source>
        <dbReference type="Proteomes" id="UP000679848"/>
    </source>
</evidence>
<dbReference type="EMBL" id="AP023420">
    <property type="protein sequence ID" value="BCK85020.1"/>
    <property type="molecule type" value="Genomic_DNA"/>
</dbReference>
<proteinExistence type="predicted"/>
<dbReference type="AlphaFoldDB" id="A0A810Q9V3"/>
<keyword evidence="2" id="KW-1185">Reference proteome</keyword>
<accession>A0A810Q9V3</accession>
<dbReference type="RefSeq" id="WP_050624423.1">
    <property type="nucleotide sequence ID" value="NZ_AP023420.1"/>
</dbReference>
<dbReference type="Proteomes" id="UP000679848">
    <property type="component" value="Chromosome"/>
</dbReference>
<sequence length="80" mass="8784">MRNKKNDANGFYLCISDLVVDGVLMCTAGKRYRIQDAESGPGEAPAEVAGYCDIFGCENSGVCMATWLDVGEHFRTDDER</sequence>
<organism evidence="1 2">
    <name type="scientific">Pusillibacter faecalis</name>
    <dbReference type="NCBI Taxonomy" id="2714358"/>
    <lineage>
        <taxon>Bacteria</taxon>
        <taxon>Bacillati</taxon>
        <taxon>Bacillota</taxon>
        <taxon>Clostridia</taxon>
        <taxon>Eubacteriales</taxon>
        <taxon>Oscillospiraceae</taxon>
        <taxon>Pusillibacter</taxon>
    </lineage>
</organism>
<protein>
    <submittedName>
        <fullName evidence="1">Uncharacterized protein</fullName>
    </submittedName>
</protein>
<dbReference type="GeneID" id="78199065"/>
<dbReference type="KEGG" id="pfaa:MM59RIKEN_23390"/>
<evidence type="ECO:0000313" key="1">
    <source>
        <dbReference type="EMBL" id="BCK85020.1"/>
    </source>
</evidence>
<gene>
    <name evidence="1" type="ORF">MM59RIKEN_23390</name>
</gene>
<name>A0A810Q9V3_9FIRM</name>
<reference evidence="1" key="1">
    <citation type="submission" date="2020-09" db="EMBL/GenBank/DDBJ databases">
        <title>New species isolated from human feces.</title>
        <authorList>
            <person name="Kitahara M."/>
            <person name="Shigeno Y."/>
            <person name="Shime M."/>
            <person name="Matsumoto Y."/>
            <person name="Nakamura S."/>
            <person name="Motooka D."/>
            <person name="Fukuoka S."/>
            <person name="Nishikawa H."/>
            <person name="Benno Y."/>
        </authorList>
    </citation>
    <scope>NUCLEOTIDE SEQUENCE</scope>
    <source>
        <strain evidence="1">MM59</strain>
    </source>
</reference>